<dbReference type="Proteomes" id="UP000267517">
    <property type="component" value="Chromosome I"/>
</dbReference>
<dbReference type="Gene3D" id="1.25.40.20">
    <property type="entry name" value="Ankyrin repeat-containing domain"/>
    <property type="match status" value="1"/>
</dbReference>
<sequence length="161" mass="18235">MNDLFQIIRSGNYEEFTSKLSLIDINVINAYHQNLLEESITCGVQKISEYLIKQGINLDHQDINGKTPLHYCAEYDDKSIAALILQNGGDVNVKDKYGNNPLWTAVFNENYQIVQLYVDNNGDINNKNGNNMSPLDFAIELADTTLIEILTLKNNISHTLR</sequence>
<dbReference type="OrthoDB" id="407974at2"/>
<dbReference type="SUPFAM" id="SSF48403">
    <property type="entry name" value="Ankyrin repeat"/>
    <property type="match status" value="1"/>
</dbReference>
<gene>
    <name evidence="4" type="ORF">PMEL1_00667</name>
</gene>
<proteinExistence type="predicted"/>
<dbReference type="InterPro" id="IPR002110">
    <property type="entry name" value="Ankyrin_rpt"/>
</dbReference>
<keyword evidence="1" id="KW-0677">Repeat</keyword>
<evidence type="ECO:0000313" key="4">
    <source>
        <dbReference type="EMBL" id="BBA28761.1"/>
    </source>
</evidence>
<dbReference type="Pfam" id="PF12796">
    <property type="entry name" value="Ank_2"/>
    <property type="match status" value="1"/>
</dbReference>
<reference evidence="4 5" key="1">
    <citation type="submission" date="2017-05" db="EMBL/GenBank/DDBJ databases">
        <title>whole genome sequence of Prevotella melaninogenica GAI 07411.</title>
        <authorList>
            <person name="Kondo Y."/>
            <person name="Hoshino T."/>
        </authorList>
    </citation>
    <scope>NUCLEOTIDE SEQUENCE [LARGE SCALE GENOMIC DNA]</scope>
    <source>
        <strain evidence="4 5">GAI 07411</strain>
    </source>
</reference>
<protein>
    <submittedName>
        <fullName evidence="4">Uncharacterized protein</fullName>
    </submittedName>
</protein>
<dbReference type="PROSITE" id="PS50297">
    <property type="entry name" value="ANK_REP_REGION"/>
    <property type="match status" value="1"/>
</dbReference>
<dbReference type="InterPro" id="IPR036770">
    <property type="entry name" value="Ankyrin_rpt-contain_sf"/>
</dbReference>
<evidence type="ECO:0000256" key="2">
    <source>
        <dbReference type="ARBA" id="ARBA00023043"/>
    </source>
</evidence>
<dbReference type="EMBL" id="AP018049">
    <property type="protein sequence ID" value="BBA28761.1"/>
    <property type="molecule type" value="Genomic_DNA"/>
</dbReference>
<feature type="repeat" description="ANK" evidence="3">
    <location>
        <begin position="97"/>
        <end position="129"/>
    </location>
</feature>
<organism evidence="4 5">
    <name type="scientific">Prevotella melaninogenica</name>
    <dbReference type="NCBI Taxonomy" id="28132"/>
    <lineage>
        <taxon>Bacteria</taxon>
        <taxon>Pseudomonadati</taxon>
        <taxon>Bacteroidota</taxon>
        <taxon>Bacteroidia</taxon>
        <taxon>Bacteroidales</taxon>
        <taxon>Prevotellaceae</taxon>
        <taxon>Prevotella</taxon>
    </lineage>
</organism>
<feature type="repeat" description="ANK" evidence="3">
    <location>
        <begin position="64"/>
        <end position="96"/>
    </location>
</feature>
<evidence type="ECO:0000256" key="1">
    <source>
        <dbReference type="ARBA" id="ARBA00022737"/>
    </source>
</evidence>
<accession>A0A250KGK4</accession>
<name>A0A250KGK4_9BACT</name>
<evidence type="ECO:0000313" key="5">
    <source>
        <dbReference type="Proteomes" id="UP000267517"/>
    </source>
</evidence>
<dbReference type="RefSeq" id="WP_120173951.1">
    <property type="nucleotide sequence ID" value="NZ_AP018049.1"/>
</dbReference>
<dbReference type="AlphaFoldDB" id="A0A250KGK4"/>
<evidence type="ECO:0000256" key="3">
    <source>
        <dbReference type="PROSITE-ProRule" id="PRU00023"/>
    </source>
</evidence>
<dbReference type="PANTHER" id="PTHR24198">
    <property type="entry name" value="ANKYRIN REPEAT AND PROTEIN KINASE DOMAIN-CONTAINING PROTEIN"/>
    <property type="match status" value="1"/>
</dbReference>
<dbReference type="PROSITE" id="PS50088">
    <property type="entry name" value="ANK_REPEAT"/>
    <property type="match status" value="2"/>
</dbReference>
<dbReference type="PANTHER" id="PTHR24198:SF165">
    <property type="entry name" value="ANKYRIN REPEAT-CONTAINING PROTEIN-RELATED"/>
    <property type="match status" value="1"/>
</dbReference>
<keyword evidence="2 3" id="KW-0040">ANK repeat</keyword>
<dbReference type="Pfam" id="PF00023">
    <property type="entry name" value="Ank"/>
    <property type="match status" value="1"/>
</dbReference>
<dbReference type="SMART" id="SM00248">
    <property type="entry name" value="ANK"/>
    <property type="match status" value="4"/>
</dbReference>